<dbReference type="Proteomes" id="UP000023152">
    <property type="component" value="Unassembled WGS sequence"/>
</dbReference>
<protein>
    <submittedName>
        <fullName evidence="1">D-isomer specific 2-hydroxyacid dehydrogenase NAD-binding protein</fullName>
    </submittedName>
</protein>
<reference evidence="1 2" key="1">
    <citation type="journal article" date="2013" name="Curr. Biol.">
        <title>The Genome of the Foraminiferan Reticulomyxa filosa.</title>
        <authorList>
            <person name="Glockner G."/>
            <person name="Hulsmann N."/>
            <person name="Schleicher M."/>
            <person name="Noegel A.A."/>
            <person name="Eichinger L."/>
            <person name="Gallinger C."/>
            <person name="Pawlowski J."/>
            <person name="Sierra R."/>
            <person name="Euteneuer U."/>
            <person name="Pillet L."/>
            <person name="Moustafa A."/>
            <person name="Platzer M."/>
            <person name="Groth M."/>
            <person name="Szafranski K."/>
            <person name="Schliwa M."/>
        </authorList>
    </citation>
    <scope>NUCLEOTIDE SEQUENCE [LARGE SCALE GENOMIC DNA]</scope>
</reference>
<name>X6NZT5_RETFI</name>
<comment type="caution">
    <text evidence="1">The sequence shown here is derived from an EMBL/GenBank/DDBJ whole genome shotgun (WGS) entry which is preliminary data.</text>
</comment>
<proteinExistence type="predicted"/>
<sequence length="185" mass="21380">MILRLTWLTGISFHIFCREGKKKLLLFLQSQCCQDLQKAEAMPISGNTKHEALQKSCVPYILEVISVLLRFIVLFVIKKKTQNDKDGDQSEFMKNLVDAEVAISQPFWPAYLSGHRLNAAKNLKLAITAGVGSDHVDLESLPLLIIRHHFKKKIRVKYMYICMSNNHNNNNNNNNNNIQNYFKYR</sequence>
<dbReference type="SUPFAM" id="SSF52283">
    <property type="entry name" value="Formate/glycerate dehydrogenase catalytic domain-like"/>
    <property type="match status" value="1"/>
</dbReference>
<accession>X6NZT5</accession>
<keyword evidence="2" id="KW-1185">Reference proteome</keyword>
<dbReference type="AlphaFoldDB" id="X6NZT5"/>
<dbReference type="Gene3D" id="3.40.50.720">
    <property type="entry name" value="NAD(P)-binding Rossmann-like Domain"/>
    <property type="match status" value="1"/>
</dbReference>
<dbReference type="EMBL" id="ASPP01004897">
    <property type="protein sequence ID" value="ETO31486.1"/>
    <property type="molecule type" value="Genomic_DNA"/>
</dbReference>
<evidence type="ECO:0000313" key="2">
    <source>
        <dbReference type="Proteomes" id="UP000023152"/>
    </source>
</evidence>
<organism evidence="1 2">
    <name type="scientific">Reticulomyxa filosa</name>
    <dbReference type="NCBI Taxonomy" id="46433"/>
    <lineage>
        <taxon>Eukaryota</taxon>
        <taxon>Sar</taxon>
        <taxon>Rhizaria</taxon>
        <taxon>Retaria</taxon>
        <taxon>Foraminifera</taxon>
        <taxon>Monothalamids</taxon>
        <taxon>Reticulomyxidae</taxon>
        <taxon>Reticulomyxa</taxon>
    </lineage>
</organism>
<dbReference type="OrthoDB" id="418179at2759"/>
<evidence type="ECO:0000313" key="1">
    <source>
        <dbReference type="EMBL" id="ETO31486.1"/>
    </source>
</evidence>
<gene>
    <name evidence="1" type="ORF">RFI_05635</name>
</gene>